<dbReference type="PANTHER" id="PTHR33449">
    <property type="entry name" value="NUCLEOID-ASSOCIATED PROTEIN YBAB"/>
    <property type="match status" value="1"/>
</dbReference>
<reference evidence="2 3" key="1">
    <citation type="journal article" date="2014" name="J. Biotechnol.">
        <title>Complete genome sequence of the actinobacterium Actinoplanes friuliensis HAG 010964, producer of the lipopeptide antibiotic friulimycin.</title>
        <authorList>
            <person name="Ruckert C."/>
            <person name="Szczepanowski R."/>
            <person name="Albersmeier A."/>
            <person name="Goesmann A."/>
            <person name="Fischer N."/>
            <person name="Steinkamper A."/>
            <person name="Puhler A."/>
            <person name="Biener R."/>
            <person name="Schwartz D."/>
            <person name="Kalinowski J."/>
        </authorList>
    </citation>
    <scope>NUCLEOTIDE SEQUENCE [LARGE SCALE GENOMIC DNA]</scope>
    <source>
        <strain evidence="2 3">DSM 7358</strain>
    </source>
</reference>
<dbReference type="SUPFAM" id="SSF82607">
    <property type="entry name" value="YbaB-like"/>
    <property type="match status" value="1"/>
</dbReference>
<dbReference type="AlphaFoldDB" id="U5VPA9"/>
<gene>
    <name evidence="2" type="ORF">AFR_02570</name>
</gene>
<dbReference type="PATRIC" id="fig|1246995.3.peg.517"/>
<evidence type="ECO:0000256" key="1">
    <source>
        <dbReference type="ARBA" id="ARBA00023125"/>
    </source>
</evidence>
<evidence type="ECO:0000313" key="3">
    <source>
        <dbReference type="Proteomes" id="UP000017746"/>
    </source>
</evidence>
<dbReference type="PIRSF" id="PIRSF004555">
    <property type="entry name" value="UCP004555"/>
    <property type="match status" value="1"/>
</dbReference>
<dbReference type="Pfam" id="PF02575">
    <property type="entry name" value="YbaB_DNA_bd"/>
    <property type="match status" value="1"/>
</dbReference>
<dbReference type="GO" id="GO:0005829">
    <property type="term" value="C:cytosol"/>
    <property type="evidence" value="ECO:0007669"/>
    <property type="project" value="TreeGrafter"/>
</dbReference>
<sequence>MQPDFQGFLDNARAFEQQMIDAQSDLERAVVTGRSGDGTVTVLTSGLGQLKAVQVDPRVFDLRDARQLQDAIAEAVRAAAAAAGRLAQQKMGPVEINLY</sequence>
<accession>U5VPA9</accession>
<proteinExistence type="predicted"/>
<dbReference type="HOGENOM" id="CLU_140930_4_1_11"/>
<dbReference type="eggNOG" id="COG0718">
    <property type="taxonomic scope" value="Bacteria"/>
</dbReference>
<dbReference type="STRING" id="1246995.AFR_02570"/>
<dbReference type="Proteomes" id="UP000017746">
    <property type="component" value="Chromosome"/>
</dbReference>
<dbReference type="InterPro" id="IPR036894">
    <property type="entry name" value="YbaB-like_sf"/>
</dbReference>
<evidence type="ECO:0008006" key="4">
    <source>
        <dbReference type="Google" id="ProtNLM"/>
    </source>
</evidence>
<dbReference type="NCBIfam" id="TIGR00103">
    <property type="entry name" value="DNA_YbaB_EbfC"/>
    <property type="match status" value="1"/>
</dbReference>
<dbReference type="PANTHER" id="PTHR33449:SF1">
    <property type="entry name" value="NUCLEOID-ASSOCIATED PROTEIN YBAB"/>
    <property type="match status" value="1"/>
</dbReference>
<keyword evidence="3" id="KW-1185">Reference proteome</keyword>
<keyword evidence="1" id="KW-0238">DNA-binding</keyword>
<name>U5VPA9_9ACTN</name>
<dbReference type="GO" id="GO:0003677">
    <property type="term" value="F:DNA binding"/>
    <property type="evidence" value="ECO:0007669"/>
    <property type="project" value="UniProtKB-KW"/>
</dbReference>
<dbReference type="EMBL" id="CP006272">
    <property type="protein sequence ID" value="AGZ38803.1"/>
    <property type="molecule type" value="Genomic_DNA"/>
</dbReference>
<dbReference type="InterPro" id="IPR004401">
    <property type="entry name" value="YbaB/EbfC"/>
</dbReference>
<dbReference type="KEGG" id="afs:AFR_02570"/>
<protein>
    <recommendedName>
        <fullName evidence="4">Nucleoid-associated protein</fullName>
    </recommendedName>
</protein>
<evidence type="ECO:0000313" key="2">
    <source>
        <dbReference type="EMBL" id="AGZ38803.1"/>
    </source>
</evidence>
<dbReference type="OrthoDB" id="3297725at2"/>
<organism evidence="2 3">
    <name type="scientific">Actinoplanes friuliensis DSM 7358</name>
    <dbReference type="NCBI Taxonomy" id="1246995"/>
    <lineage>
        <taxon>Bacteria</taxon>
        <taxon>Bacillati</taxon>
        <taxon>Actinomycetota</taxon>
        <taxon>Actinomycetes</taxon>
        <taxon>Micromonosporales</taxon>
        <taxon>Micromonosporaceae</taxon>
        <taxon>Actinoplanes</taxon>
    </lineage>
</organism>
<dbReference type="Gene3D" id="3.30.1310.10">
    <property type="entry name" value="Nucleoid-associated protein YbaB-like domain"/>
    <property type="match status" value="1"/>
</dbReference>